<dbReference type="GO" id="GO:0003700">
    <property type="term" value="F:DNA-binding transcription factor activity"/>
    <property type="evidence" value="ECO:0007669"/>
    <property type="project" value="InterPro"/>
</dbReference>
<name>N2AKK4_9FIRM</name>
<protein>
    <recommendedName>
        <fullName evidence="11">Fur family transcriptional regulator, peroxide stress response regulator</fullName>
    </recommendedName>
</protein>
<keyword evidence="6" id="KW-0804">Transcription</keyword>
<dbReference type="PATRIC" id="fig|1235802.3.peg.1835"/>
<dbReference type="CDD" id="cd07153">
    <property type="entry name" value="Fur_like"/>
    <property type="match status" value="1"/>
</dbReference>
<feature type="binding site" evidence="7">
    <location>
        <position position="79"/>
    </location>
    <ligand>
        <name>Zn(2+)</name>
        <dbReference type="ChEBI" id="CHEBI:29105"/>
    </ligand>
</feature>
<feature type="binding site" evidence="7">
    <location>
        <position position="82"/>
    </location>
    <ligand>
        <name>Zn(2+)</name>
        <dbReference type="ChEBI" id="CHEBI:29105"/>
    </ligand>
</feature>
<dbReference type="PANTHER" id="PTHR33202:SF7">
    <property type="entry name" value="FERRIC UPTAKE REGULATION PROTEIN"/>
    <property type="match status" value="1"/>
</dbReference>
<feature type="binding site" evidence="7">
    <location>
        <position position="119"/>
    </location>
    <ligand>
        <name>Zn(2+)</name>
        <dbReference type="ChEBI" id="CHEBI:29105"/>
    </ligand>
</feature>
<dbReference type="GO" id="GO:1900376">
    <property type="term" value="P:regulation of secondary metabolite biosynthetic process"/>
    <property type="evidence" value="ECO:0007669"/>
    <property type="project" value="TreeGrafter"/>
</dbReference>
<comment type="cofactor">
    <cofactor evidence="8">
        <name>Mn(2+)</name>
        <dbReference type="ChEBI" id="CHEBI:29035"/>
    </cofactor>
    <cofactor evidence="8">
        <name>Fe(2+)</name>
        <dbReference type="ChEBI" id="CHEBI:29033"/>
    </cofactor>
    <text evidence="8">Binds 1 Mn(2+) or Fe(2+) ion per subunit.</text>
</comment>
<evidence type="ECO:0000256" key="2">
    <source>
        <dbReference type="ARBA" id="ARBA00022491"/>
    </source>
</evidence>
<proteinExistence type="inferred from homology"/>
<keyword evidence="10" id="KW-1185">Reference proteome</keyword>
<dbReference type="STRING" id="1235802.C823_01726"/>
<dbReference type="Gene3D" id="1.10.10.10">
    <property type="entry name" value="Winged helix-like DNA-binding domain superfamily/Winged helix DNA-binding domain"/>
    <property type="match status" value="1"/>
</dbReference>
<feature type="binding site" evidence="7">
    <location>
        <position position="122"/>
    </location>
    <ligand>
        <name>Zn(2+)</name>
        <dbReference type="ChEBI" id="CHEBI:29105"/>
    </ligand>
</feature>
<evidence type="ECO:0000256" key="1">
    <source>
        <dbReference type="ARBA" id="ARBA00007957"/>
    </source>
</evidence>
<dbReference type="PANTHER" id="PTHR33202">
    <property type="entry name" value="ZINC UPTAKE REGULATION PROTEIN"/>
    <property type="match status" value="1"/>
</dbReference>
<evidence type="ECO:0000313" key="10">
    <source>
        <dbReference type="Proteomes" id="UP000012589"/>
    </source>
</evidence>
<comment type="caution">
    <text evidence="9">The sequence shown here is derived from an EMBL/GenBank/DDBJ whole genome shotgun (WGS) entry which is preliminary data.</text>
</comment>
<dbReference type="Pfam" id="PF01475">
    <property type="entry name" value="FUR"/>
    <property type="match status" value="1"/>
</dbReference>
<keyword evidence="4" id="KW-0805">Transcription regulation</keyword>
<keyword evidence="7" id="KW-0479">Metal-binding</keyword>
<feature type="binding site" evidence="8">
    <location>
        <position position="111"/>
    </location>
    <ligand>
        <name>Fe cation</name>
        <dbReference type="ChEBI" id="CHEBI:24875"/>
    </ligand>
</feature>
<dbReference type="Proteomes" id="UP000012589">
    <property type="component" value="Unassembled WGS sequence"/>
</dbReference>
<dbReference type="EMBL" id="AQFT01000054">
    <property type="protein sequence ID" value="EMZ29762.1"/>
    <property type="molecule type" value="Genomic_DNA"/>
</dbReference>
<dbReference type="GO" id="GO:0008270">
    <property type="term" value="F:zinc ion binding"/>
    <property type="evidence" value="ECO:0007669"/>
    <property type="project" value="TreeGrafter"/>
</dbReference>
<dbReference type="Gene3D" id="3.30.1490.190">
    <property type="match status" value="1"/>
</dbReference>
<gene>
    <name evidence="9" type="ORF">C823_01726</name>
</gene>
<dbReference type="GO" id="GO:0000976">
    <property type="term" value="F:transcription cis-regulatory region binding"/>
    <property type="evidence" value="ECO:0007669"/>
    <property type="project" value="TreeGrafter"/>
</dbReference>
<comment type="similarity">
    <text evidence="1">Belongs to the Fur family.</text>
</comment>
<reference evidence="9 10" key="1">
    <citation type="journal article" date="2014" name="Genome Announc.">
        <title>Draft genome sequences of the altered schaedler flora, a defined bacterial community from gnotobiotic mice.</title>
        <authorList>
            <person name="Wannemuehler M.J."/>
            <person name="Overstreet A.M."/>
            <person name="Ward D.V."/>
            <person name="Phillips G.J."/>
        </authorList>
    </citation>
    <scope>NUCLEOTIDE SEQUENCE [LARGE SCALE GENOMIC DNA]</scope>
    <source>
        <strain evidence="9 10">ASF492</strain>
    </source>
</reference>
<keyword evidence="2" id="KW-0678">Repressor</keyword>
<dbReference type="AlphaFoldDB" id="N2AKK4"/>
<evidence type="ECO:0000256" key="8">
    <source>
        <dbReference type="PIRSR" id="PIRSR602481-2"/>
    </source>
</evidence>
<dbReference type="InterPro" id="IPR043135">
    <property type="entry name" value="Fur_C"/>
</dbReference>
<dbReference type="HOGENOM" id="CLU_096072_4_2_9"/>
<evidence type="ECO:0000256" key="5">
    <source>
        <dbReference type="ARBA" id="ARBA00023125"/>
    </source>
</evidence>
<accession>N2AKK4</accession>
<evidence type="ECO:0000313" key="9">
    <source>
        <dbReference type="EMBL" id="EMZ29762.1"/>
    </source>
</evidence>
<evidence type="ECO:0000256" key="4">
    <source>
        <dbReference type="ARBA" id="ARBA00023015"/>
    </source>
</evidence>
<keyword evidence="5" id="KW-0238">DNA-binding</keyword>
<evidence type="ECO:0000256" key="7">
    <source>
        <dbReference type="PIRSR" id="PIRSR602481-1"/>
    </source>
</evidence>
<sequence length="132" mass="15046">MKYSRQRECIIQYLRSTTCHPTAETVHEHILQDCPNISLGTVYRNLSLLTELGEIQKITAFDGPDRFDGNKTPHYHFICSQCGAVIDLNMDSLSHINLLAAHNFDGMIEGHTAHFYGKCPDCAKRYSFLQKQ</sequence>
<keyword evidence="3 7" id="KW-0862">Zinc</keyword>
<dbReference type="SUPFAM" id="SSF46785">
    <property type="entry name" value="Winged helix' DNA-binding domain"/>
    <property type="match status" value="1"/>
</dbReference>
<evidence type="ECO:0000256" key="6">
    <source>
        <dbReference type="ARBA" id="ARBA00023163"/>
    </source>
</evidence>
<dbReference type="eggNOG" id="COG0735">
    <property type="taxonomic scope" value="Bacteria"/>
</dbReference>
<evidence type="ECO:0008006" key="11">
    <source>
        <dbReference type="Google" id="ProtNLM"/>
    </source>
</evidence>
<dbReference type="InterPro" id="IPR002481">
    <property type="entry name" value="FUR"/>
</dbReference>
<comment type="cofactor">
    <cofactor evidence="7">
        <name>Zn(2+)</name>
        <dbReference type="ChEBI" id="CHEBI:29105"/>
    </cofactor>
    <text evidence="7">Binds 1 zinc ion per subunit.</text>
</comment>
<dbReference type="InterPro" id="IPR036390">
    <property type="entry name" value="WH_DNA-bd_sf"/>
</dbReference>
<evidence type="ECO:0000256" key="3">
    <source>
        <dbReference type="ARBA" id="ARBA00022833"/>
    </source>
</evidence>
<organism evidence="9 10">
    <name type="scientific">Eubacterium plexicaudatum ASF492</name>
    <dbReference type="NCBI Taxonomy" id="1235802"/>
    <lineage>
        <taxon>Bacteria</taxon>
        <taxon>Bacillati</taxon>
        <taxon>Bacillota</taxon>
        <taxon>Clostridia</taxon>
        <taxon>Eubacteriales</taxon>
        <taxon>Eubacteriaceae</taxon>
        <taxon>Eubacterium</taxon>
    </lineage>
</organism>
<keyword evidence="8" id="KW-0408">Iron</keyword>
<dbReference type="InterPro" id="IPR036388">
    <property type="entry name" value="WH-like_DNA-bd_sf"/>
</dbReference>
<dbReference type="GO" id="GO:0045892">
    <property type="term" value="P:negative regulation of DNA-templated transcription"/>
    <property type="evidence" value="ECO:0007669"/>
    <property type="project" value="TreeGrafter"/>
</dbReference>